<keyword evidence="2" id="KW-1185">Reference proteome</keyword>
<evidence type="ECO:0000313" key="1">
    <source>
        <dbReference type="EMBL" id="KAI3822689.1"/>
    </source>
</evidence>
<name>A0ACB9JRP3_9ASTR</name>
<proteinExistence type="predicted"/>
<protein>
    <submittedName>
        <fullName evidence="1">Uncharacterized protein</fullName>
    </submittedName>
</protein>
<dbReference type="Proteomes" id="UP001056120">
    <property type="component" value="Linkage Group LG03"/>
</dbReference>
<evidence type="ECO:0000313" key="2">
    <source>
        <dbReference type="Proteomes" id="UP001056120"/>
    </source>
</evidence>
<reference evidence="1 2" key="2">
    <citation type="journal article" date="2022" name="Mol. Ecol. Resour.">
        <title>The genomes of chicory, endive, great burdock and yacon provide insights into Asteraceae paleo-polyploidization history and plant inulin production.</title>
        <authorList>
            <person name="Fan W."/>
            <person name="Wang S."/>
            <person name="Wang H."/>
            <person name="Wang A."/>
            <person name="Jiang F."/>
            <person name="Liu H."/>
            <person name="Zhao H."/>
            <person name="Xu D."/>
            <person name="Zhang Y."/>
        </authorList>
    </citation>
    <scope>NUCLEOTIDE SEQUENCE [LARGE SCALE GENOMIC DNA]</scope>
    <source>
        <strain evidence="2">cv. Yunnan</strain>
        <tissue evidence="1">Leaves</tissue>
    </source>
</reference>
<reference evidence="2" key="1">
    <citation type="journal article" date="2022" name="Mol. Ecol. Resour.">
        <title>The genomes of chicory, endive, great burdock and yacon provide insights into Asteraceae palaeo-polyploidization history and plant inulin production.</title>
        <authorList>
            <person name="Fan W."/>
            <person name="Wang S."/>
            <person name="Wang H."/>
            <person name="Wang A."/>
            <person name="Jiang F."/>
            <person name="Liu H."/>
            <person name="Zhao H."/>
            <person name="Xu D."/>
            <person name="Zhang Y."/>
        </authorList>
    </citation>
    <scope>NUCLEOTIDE SEQUENCE [LARGE SCALE GENOMIC DNA]</scope>
    <source>
        <strain evidence="2">cv. Yunnan</strain>
    </source>
</reference>
<sequence>MDLQIEALCRNQLSFGCFEMVDSKREMENGSSPTPSPQMADVKKYCVIYAMSYLGPTEADVHRNALLETSIRGGSSSSGSAPTSYLGKTQFATNYDLKMIYCYLAV</sequence>
<gene>
    <name evidence="1" type="ORF">L1987_10285</name>
</gene>
<dbReference type="EMBL" id="CM042020">
    <property type="protein sequence ID" value="KAI3822689.1"/>
    <property type="molecule type" value="Genomic_DNA"/>
</dbReference>
<comment type="caution">
    <text evidence="1">The sequence shown here is derived from an EMBL/GenBank/DDBJ whole genome shotgun (WGS) entry which is preliminary data.</text>
</comment>
<accession>A0ACB9JRP3</accession>
<organism evidence="1 2">
    <name type="scientific">Smallanthus sonchifolius</name>
    <dbReference type="NCBI Taxonomy" id="185202"/>
    <lineage>
        <taxon>Eukaryota</taxon>
        <taxon>Viridiplantae</taxon>
        <taxon>Streptophyta</taxon>
        <taxon>Embryophyta</taxon>
        <taxon>Tracheophyta</taxon>
        <taxon>Spermatophyta</taxon>
        <taxon>Magnoliopsida</taxon>
        <taxon>eudicotyledons</taxon>
        <taxon>Gunneridae</taxon>
        <taxon>Pentapetalae</taxon>
        <taxon>asterids</taxon>
        <taxon>campanulids</taxon>
        <taxon>Asterales</taxon>
        <taxon>Asteraceae</taxon>
        <taxon>Asteroideae</taxon>
        <taxon>Heliantheae alliance</taxon>
        <taxon>Millerieae</taxon>
        <taxon>Smallanthus</taxon>
    </lineage>
</organism>